<protein>
    <submittedName>
        <fullName evidence="2">Uncharacterized protein</fullName>
    </submittedName>
</protein>
<dbReference type="Proteomes" id="UP000591844">
    <property type="component" value="Unassembled WGS sequence"/>
</dbReference>
<reference evidence="2 3" key="1">
    <citation type="submission" date="2018-02" db="EMBL/GenBank/DDBJ databases">
        <authorList>
            <person name="Machado R.A."/>
        </authorList>
    </citation>
    <scope>NUCLEOTIDE SEQUENCE [LARGE SCALE GENOMIC DNA]</scope>
    <source>
        <strain evidence="2 3">DSM 19724</strain>
    </source>
</reference>
<feature type="transmembrane region" description="Helical" evidence="1">
    <location>
        <begin position="6"/>
        <end position="26"/>
    </location>
</feature>
<evidence type="ECO:0000313" key="3">
    <source>
        <dbReference type="Proteomes" id="UP000591844"/>
    </source>
</evidence>
<comment type="caution">
    <text evidence="2">The sequence shown here is derived from an EMBL/GenBank/DDBJ whole genome shotgun (WGS) entry which is preliminary data.</text>
</comment>
<name>A0A7X5QF77_9GAMM</name>
<gene>
    <name evidence="2" type="ORF">C5469_14395</name>
</gene>
<dbReference type="RefSeq" id="WP_166307906.1">
    <property type="nucleotide sequence ID" value="NZ_CAWPIB010000014.1"/>
</dbReference>
<keyword evidence="3" id="KW-1185">Reference proteome</keyword>
<evidence type="ECO:0000313" key="2">
    <source>
        <dbReference type="EMBL" id="NHB93266.1"/>
    </source>
</evidence>
<sequence>MRVLGYFLLNVGIIWILVALNMDTSVSSQYGSKINSIRLIASQQNHLLIGAFITLYGLIMIISSRNQRLLEFICKKYNKDVSRLSSEKTPTQVPMKNSDNLKRANNYRYYDFIDRNSNILEKRVAEFCELCSFYIKEVKHNGGDEKAARFKVMLIIDTISLHLTKKLSKEFKKLCELYISS</sequence>
<feature type="transmembrane region" description="Helical" evidence="1">
    <location>
        <begin position="47"/>
        <end position="64"/>
    </location>
</feature>
<organism evidence="2 3">
    <name type="scientific">Photorhabdus cinerea</name>
    <dbReference type="NCBI Taxonomy" id="471575"/>
    <lineage>
        <taxon>Bacteria</taxon>
        <taxon>Pseudomonadati</taxon>
        <taxon>Pseudomonadota</taxon>
        <taxon>Gammaproteobacteria</taxon>
        <taxon>Enterobacterales</taxon>
        <taxon>Morganellaceae</taxon>
        <taxon>Photorhabdus</taxon>
    </lineage>
</organism>
<keyword evidence="1" id="KW-1133">Transmembrane helix</keyword>
<keyword evidence="1" id="KW-0812">Transmembrane</keyword>
<evidence type="ECO:0000256" key="1">
    <source>
        <dbReference type="SAM" id="Phobius"/>
    </source>
</evidence>
<dbReference type="EMBL" id="PUJW01000014">
    <property type="protein sequence ID" value="NHB93266.1"/>
    <property type="molecule type" value="Genomic_DNA"/>
</dbReference>
<dbReference type="AlphaFoldDB" id="A0A7X5QF77"/>
<accession>A0A7X5QF77</accession>
<proteinExistence type="predicted"/>
<keyword evidence="1" id="KW-0472">Membrane</keyword>